<proteinExistence type="predicted"/>
<dbReference type="InParanoid" id="A0LUN2"/>
<dbReference type="EMBL" id="CP000481">
    <property type="protein sequence ID" value="ABK53142.1"/>
    <property type="molecule type" value="Genomic_DNA"/>
</dbReference>
<dbReference type="OrthoDB" id="9795587at2"/>
<keyword evidence="2" id="KW-1185">Reference proteome</keyword>
<gene>
    <name evidence="1" type="ordered locus">Acel_1370</name>
</gene>
<dbReference type="STRING" id="351607.Acel_1370"/>
<sequence length="100" mass="10504">MALFVVIHQHAPETCPAQDPAMGSMLLQHLSTENAAGYGVTIRADAVANNKHTFYLIAEAAQQEQIEKFMTPFAQAGSVEILPASTCETVVASGGCAKVG</sequence>
<accession>A0LUN2</accession>
<dbReference type="eggNOG" id="COG2041">
    <property type="taxonomic scope" value="Bacteria"/>
</dbReference>
<dbReference type="HOGENOM" id="CLU_2358763_0_0_11"/>
<dbReference type="AlphaFoldDB" id="A0LUN2"/>
<protein>
    <submittedName>
        <fullName evidence="1">Putative sulfite oxidase</fullName>
    </submittedName>
</protein>
<dbReference type="RefSeq" id="WP_011720205.1">
    <property type="nucleotide sequence ID" value="NC_008578.1"/>
</dbReference>
<name>A0LUN2_ACIC1</name>
<evidence type="ECO:0000313" key="1">
    <source>
        <dbReference type="EMBL" id="ABK53142.1"/>
    </source>
</evidence>
<dbReference type="Proteomes" id="UP000008221">
    <property type="component" value="Chromosome"/>
</dbReference>
<organism evidence="1 2">
    <name type="scientific">Acidothermus cellulolyticus (strain ATCC 43068 / DSM 8971 / 11B)</name>
    <dbReference type="NCBI Taxonomy" id="351607"/>
    <lineage>
        <taxon>Bacteria</taxon>
        <taxon>Bacillati</taxon>
        <taxon>Actinomycetota</taxon>
        <taxon>Actinomycetes</taxon>
        <taxon>Acidothermales</taxon>
        <taxon>Acidothermaceae</taxon>
        <taxon>Acidothermus</taxon>
    </lineage>
</organism>
<dbReference type="Pfam" id="PF11746">
    <property type="entry name" value="DUF3303"/>
    <property type="match status" value="1"/>
</dbReference>
<dbReference type="InterPro" id="IPR021734">
    <property type="entry name" value="DUF3303"/>
</dbReference>
<dbReference type="KEGG" id="ace:Acel_1370"/>
<evidence type="ECO:0000313" key="2">
    <source>
        <dbReference type="Proteomes" id="UP000008221"/>
    </source>
</evidence>
<reference evidence="1 2" key="1">
    <citation type="journal article" date="2009" name="Genome Res.">
        <title>Complete genome of the cellulolytic thermophile Acidothermus cellulolyticus 11B provides insights into its ecophysiological and evolutionary adaptations.</title>
        <authorList>
            <person name="Barabote R.D."/>
            <person name="Xie G."/>
            <person name="Leu D.H."/>
            <person name="Normand P."/>
            <person name="Necsulea A."/>
            <person name="Daubin V."/>
            <person name="Medigue C."/>
            <person name="Adney W.S."/>
            <person name="Xu X.C."/>
            <person name="Lapidus A."/>
            <person name="Parales R.E."/>
            <person name="Detter C."/>
            <person name="Pujic P."/>
            <person name="Bruce D."/>
            <person name="Lavire C."/>
            <person name="Challacombe J.F."/>
            <person name="Brettin T.S."/>
            <person name="Berry A.M."/>
        </authorList>
    </citation>
    <scope>NUCLEOTIDE SEQUENCE [LARGE SCALE GENOMIC DNA]</scope>
    <source>
        <strain evidence="2">ATCC 43068 / DSM 8971 / 11B</strain>
    </source>
</reference>